<dbReference type="PROSITE" id="PS50102">
    <property type="entry name" value="RRM"/>
    <property type="match status" value="1"/>
</dbReference>
<evidence type="ECO:0000313" key="5">
    <source>
        <dbReference type="WBParaSite" id="TCNE_0000687501-mRNA-1"/>
    </source>
</evidence>
<reference evidence="3 4" key="2">
    <citation type="submission" date="2018-11" db="EMBL/GenBank/DDBJ databases">
        <authorList>
            <consortium name="Pathogen Informatics"/>
        </authorList>
    </citation>
    <scope>NUCLEOTIDE SEQUENCE [LARGE SCALE GENOMIC DNA]</scope>
</reference>
<protein>
    <submittedName>
        <fullName evidence="5">RRM domain-containing protein</fullName>
    </submittedName>
</protein>
<dbReference type="SMART" id="SM00360">
    <property type="entry name" value="RRM"/>
    <property type="match status" value="1"/>
</dbReference>
<evidence type="ECO:0000259" key="2">
    <source>
        <dbReference type="PROSITE" id="PS50102"/>
    </source>
</evidence>
<name>A0A183UEF5_TOXCA</name>
<dbReference type="InterPro" id="IPR035979">
    <property type="entry name" value="RBD_domain_sf"/>
</dbReference>
<feature type="domain" description="RRM" evidence="2">
    <location>
        <begin position="24"/>
        <end position="106"/>
    </location>
</feature>
<proteinExistence type="predicted"/>
<evidence type="ECO:0000256" key="1">
    <source>
        <dbReference type="PROSITE-ProRule" id="PRU00176"/>
    </source>
</evidence>
<sequence>MRQTVWRLARAVLNNVTNQNQLNQTVYLTHVKWVTGKKQLEKYFSRFGPVKDVSLFFDAESGLHRGFASLTFVNPESAAAAVQQRPHVIDGDLVSSYSFFFRLASNFQFRSSRRTSSSFSDAIAILLYLKHLTAETHCELFQL</sequence>
<dbReference type="EMBL" id="UYWY01019571">
    <property type="protein sequence ID" value="VDM38196.1"/>
    <property type="molecule type" value="Genomic_DNA"/>
</dbReference>
<evidence type="ECO:0000313" key="3">
    <source>
        <dbReference type="EMBL" id="VDM38196.1"/>
    </source>
</evidence>
<dbReference type="AlphaFoldDB" id="A0A183UEF5"/>
<gene>
    <name evidence="3" type="ORF">TCNE_LOCUS6875</name>
</gene>
<dbReference type="GO" id="GO:0003723">
    <property type="term" value="F:RNA binding"/>
    <property type="evidence" value="ECO:0007669"/>
    <property type="project" value="UniProtKB-UniRule"/>
</dbReference>
<reference evidence="5" key="1">
    <citation type="submission" date="2016-06" db="UniProtKB">
        <authorList>
            <consortium name="WormBaseParasite"/>
        </authorList>
    </citation>
    <scope>IDENTIFICATION</scope>
</reference>
<keyword evidence="4" id="KW-1185">Reference proteome</keyword>
<accession>A0A183UEF5</accession>
<dbReference type="InterPro" id="IPR000504">
    <property type="entry name" value="RRM_dom"/>
</dbReference>
<organism evidence="4 5">
    <name type="scientific">Toxocara canis</name>
    <name type="common">Canine roundworm</name>
    <dbReference type="NCBI Taxonomy" id="6265"/>
    <lineage>
        <taxon>Eukaryota</taxon>
        <taxon>Metazoa</taxon>
        <taxon>Ecdysozoa</taxon>
        <taxon>Nematoda</taxon>
        <taxon>Chromadorea</taxon>
        <taxon>Rhabditida</taxon>
        <taxon>Spirurina</taxon>
        <taxon>Ascaridomorpha</taxon>
        <taxon>Ascaridoidea</taxon>
        <taxon>Toxocaridae</taxon>
        <taxon>Toxocara</taxon>
    </lineage>
</organism>
<dbReference type="Proteomes" id="UP000050794">
    <property type="component" value="Unassembled WGS sequence"/>
</dbReference>
<dbReference type="PANTHER" id="PTHR15241">
    <property type="entry name" value="TRANSFORMER-2-RELATED"/>
    <property type="match status" value="1"/>
</dbReference>
<evidence type="ECO:0000313" key="4">
    <source>
        <dbReference type="Proteomes" id="UP000050794"/>
    </source>
</evidence>
<dbReference type="PANTHER" id="PTHR15241:SF304">
    <property type="entry name" value="RRM DOMAIN-CONTAINING PROTEIN"/>
    <property type="match status" value="1"/>
</dbReference>
<dbReference type="WBParaSite" id="TCNE_0000687501-mRNA-1">
    <property type="protein sequence ID" value="TCNE_0000687501-mRNA-1"/>
    <property type="gene ID" value="TCNE_0000687501"/>
</dbReference>
<dbReference type="InterPro" id="IPR012677">
    <property type="entry name" value="Nucleotide-bd_a/b_plait_sf"/>
</dbReference>
<dbReference type="SUPFAM" id="SSF54928">
    <property type="entry name" value="RNA-binding domain, RBD"/>
    <property type="match status" value="1"/>
</dbReference>
<dbReference type="Gene3D" id="3.30.70.330">
    <property type="match status" value="1"/>
</dbReference>
<keyword evidence="1" id="KW-0694">RNA-binding</keyword>
<dbReference type="Pfam" id="PF00076">
    <property type="entry name" value="RRM_1"/>
    <property type="match status" value="1"/>
</dbReference>